<gene>
    <name evidence="5" type="ORF">ACMU_04055</name>
</gene>
<evidence type="ECO:0000259" key="4">
    <source>
        <dbReference type="Pfam" id="PF01464"/>
    </source>
</evidence>
<reference evidence="5 6" key="1">
    <citation type="submission" date="2014-03" db="EMBL/GenBank/DDBJ databases">
        <title>Draft Genome Sequence of Actibacterium mucosum KCTC 23349, a Marine Alphaproteobacterium with Complex Ionic Requirements Isolated from Mediterranean Seawater at Malvarrosa Beach, Valencia, Spain.</title>
        <authorList>
            <person name="Arahal D.R."/>
            <person name="Shao Z."/>
            <person name="Lai Q."/>
            <person name="Pujalte M.J."/>
        </authorList>
    </citation>
    <scope>NUCLEOTIDE SEQUENCE [LARGE SCALE GENOMIC DNA]</scope>
    <source>
        <strain evidence="5 6">KCTC 23349</strain>
    </source>
</reference>
<dbReference type="PANTHER" id="PTHR37423:SF2">
    <property type="entry name" value="MEMBRANE-BOUND LYTIC MUREIN TRANSGLYCOSYLASE C"/>
    <property type="match status" value="1"/>
</dbReference>
<dbReference type="RefSeq" id="WP_051588434.1">
    <property type="nucleotide sequence ID" value="NZ_JFKE01000011.1"/>
</dbReference>
<comment type="caution">
    <text evidence="5">The sequence shown here is derived from an EMBL/GenBank/DDBJ whole genome shotgun (WGS) entry which is preliminary data.</text>
</comment>
<dbReference type="PROSITE" id="PS00922">
    <property type="entry name" value="TRANSGLYCOSYLASE"/>
    <property type="match status" value="1"/>
</dbReference>
<dbReference type="GO" id="GO:0016020">
    <property type="term" value="C:membrane"/>
    <property type="evidence" value="ECO:0007669"/>
    <property type="project" value="InterPro"/>
</dbReference>
<dbReference type="GO" id="GO:0000270">
    <property type="term" value="P:peptidoglycan metabolic process"/>
    <property type="evidence" value="ECO:0007669"/>
    <property type="project" value="InterPro"/>
</dbReference>
<dbReference type="InterPro" id="IPR008258">
    <property type="entry name" value="Transglycosylase_SLT_dom_1"/>
</dbReference>
<proteinExistence type="inferred from homology"/>
<dbReference type="Proteomes" id="UP000026249">
    <property type="component" value="Unassembled WGS sequence"/>
</dbReference>
<dbReference type="AlphaFoldDB" id="A0A037ZD46"/>
<accession>A0A037ZD46</accession>
<dbReference type="STRING" id="1454373.ACMU_04055"/>
<evidence type="ECO:0000256" key="3">
    <source>
        <dbReference type="SAM" id="SignalP"/>
    </source>
</evidence>
<evidence type="ECO:0000256" key="2">
    <source>
        <dbReference type="ARBA" id="ARBA00009387"/>
    </source>
</evidence>
<organism evidence="5 6">
    <name type="scientific">Actibacterium mucosum KCTC 23349</name>
    <dbReference type="NCBI Taxonomy" id="1454373"/>
    <lineage>
        <taxon>Bacteria</taxon>
        <taxon>Pseudomonadati</taxon>
        <taxon>Pseudomonadota</taxon>
        <taxon>Alphaproteobacteria</taxon>
        <taxon>Rhodobacterales</taxon>
        <taxon>Roseobacteraceae</taxon>
        <taxon>Actibacterium</taxon>
    </lineage>
</organism>
<keyword evidence="3" id="KW-0732">Signal</keyword>
<dbReference type="SUPFAM" id="SSF53955">
    <property type="entry name" value="Lysozyme-like"/>
    <property type="match status" value="1"/>
</dbReference>
<dbReference type="Gene3D" id="1.10.530.10">
    <property type="match status" value="1"/>
</dbReference>
<feature type="signal peptide" evidence="3">
    <location>
        <begin position="1"/>
        <end position="20"/>
    </location>
</feature>
<evidence type="ECO:0000256" key="1">
    <source>
        <dbReference type="ARBA" id="ARBA00007734"/>
    </source>
</evidence>
<dbReference type="EMBL" id="JFKE01000011">
    <property type="protein sequence ID" value="KAJ54077.1"/>
    <property type="molecule type" value="Genomic_DNA"/>
</dbReference>
<dbReference type="InterPro" id="IPR023346">
    <property type="entry name" value="Lysozyme-like_dom_sf"/>
</dbReference>
<comment type="similarity">
    <text evidence="1">Belongs to the transglycosylase Slt family.</text>
</comment>
<dbReference type="InterPro" id="IPR000189">
    <property type="entry name" value="Transglyc_AS"/>
</dbReference>
<dbReference type="GO" id="GO:0008933">
    <property type="term" value="F:peptidoglycan lytic transglycosylase activity"/>
    <property type="evidence" value="ECO:0007669"/>
    <property type="project" value="InterPro"/>
</dbReference>
<dbReference type="OrthoDB" id="9815002at2"/>
<evidence type="ECO:0000313" key="6">
    <source>
        <dbReference type="Proteomes" id="UP000026249"/>
    </source>
</evidence>
<feature type="domain" description="Transglycosylase SLT" evidence="4">
    <location>
        <begin position="144"/>
        <end position="233"/>
    </location>
</feature>
<dbReference type="Pfam" id="PF01464">
    <property type="entry name" value="SLT"/>
    <property type="match status" value="1"/>
</dbReference>
<name>A0A037ZD46_9RHOB</name>
<sequence>MNRVFLAALAGVVLAGGVLAEVPASSGFTFKRVKPPAPDTKKRITVQVPPRDNPAVIAPPSDLPQPESTVAVAPNPLSGIGSYAWYWELISPSLIDSAPGRLQEAVTALAAGPEGTGVSKPRLAQMQSLAETYGTDLLIATVGTSVSPALALAVASVESGGNAEALSPKGAHGVMQLIPATAERFGVEDSADPAQNIAGGVKYLDWLMQEFDGDPILVLAAYNAGEGAVKKNDGVPPYAETRDYVPKVLAAWTVAQGLCMTPPQLVSDGCVFRTSGSQ</sequence>
<feature type="chain" id="PRO_5001559343" evidence="3">
    <location>
        <begin position="21"/>
        <end position="278"/>
    </location>
</feature>
<protein>
    <submittedName>
        <fullName evidence="5">Lytic murein transglycosylase</fullName>
    </submittedName>
</protein>
<keyword evidence="6" id="KW-1185">Reference proteome</keyword>
<evidence type="ECO:0000313" key="5">
    <source>
        <dbReference type="EMBL" id="KAJ54077.1"/>
    </source>
</evidence>
<dbReference type="PANTHER" id="PTHR37423">
    <property type="entry name" value="SOLUBLE LYTIC MUREIN TRANSGLYCOSYLASE-RELATED"/>
    <property type="match status" value="1"/>
</dbReference>
<dbReference type="CDD" id="cd00254">
    <property type="entry name" value="LT-like"/>
    <property type="match status" value="1"/>
</dbReference>
<comment type="similarity">
    <text evidence="2">Belongs to the virb1 family.</text>
</comment>